<name>A0ACB5SVE2_AMBMO</name>
<comment type="caution">
    <text evidence="1">The sequence shown here is derived from an EMBL/GenBank/DDBJ whole genome shotgun (WGS) entry which is preliminary data.</text>
</comment>
<sequence>MNDDARFSARLSAGTLDHTFTSEPSTIKDDDTFPITDEYVPYGEEDKETQVTPKPRKITLTKYTIYVTTHRMYIVGSNGRETVFRILEIDLTNTEKLVILEDNVYFTRNEIMDVLNGLEESSEGGLTKKVTAVGLLGFIRFTKHYYLCVVTKRRPVAILGGYQLFHIDGTELIPVTDNPRKPDRNSEEARYIATFMNIDLTKTFYYSYSYDLTNTLQVNFVRNKKQSLGLNTKELAKSFEFNDRFVWNSSLLKPVFNSFDRVYDWFQPIIHGFIDQVKISIFQIDVYVTLIARRSHHFAGARFFKRGVNDRGDVANEVETEQIVSDMLTTSFHDPRGGFYNNPRYTSFVQHRGSIPLSWSQETAPNIRMTKPPIELNVIDPFYSKAALHFDDLFRRYGTPVQILNLIKQREKAPRETKLLKEFQHCITYLNQSLPKENKIHYTAWDMSRASKSRGQDVIQWLENFSDETLKATGFFHNGLTLKETKLQQGICRTNCIDCLDRTNTAQFVISKRALGYQLHALGLIKETYLEYDSDAINILTEMFHDHGDTIALQYGGSHLVNTLQTYRKINQWTSHSRDMIESVKRFYSNSFVDAQRQEAINLFLGNYVYEEGLPMLWDLDTDYYLHNKFSDVTLNYKPSYTHWYSDVYLGNYKGALMKKLKLKEVDMFQDN</sequence>
<dbReference type="Proteomes" id="UP001165064">
    <property type="component" value="Unassembled WGS sequence"/>
</dbReference>
<organism evidence="1 2">
    <name type="scientific">Ambrosiozyma monospora</name>
    <name type="common">Yeast</name>
    <name type="synonym">Endomycopsis monosporus</name>
    <dbReference type="NCBI Taxonomy" id="43982"/>
    <lineage>
        <taxon>Eukaryota</taxon>
        <taxon>Fungi</taxon>
        <taxon>Dikarya</taxon>
        <taxon>Ascomycota</taxon>
        <taxon>Saccharomycotina</taxon>
        <taxon>Pichiomycetes</taxon>
        <taxon>Pichiales</taxon>
        <taxon>Pichiaceae</taxon>
        <taxon>Ambrosiozyma</taxon>
    </lineage>
</organism>
<accession>A0ACB5SVE2</accession>
<proteinExistence type="predicted"/>
<evidence type="ECO:0000313" key="2">
    <source>
        <dbReference type="Proteomes" id="UP001165064"/>
    </source>
</evidence>
<evidence type="ECO:0000313" key="1">
    <source>
        <dbReference type="EMBL" id="GME74233.1"/>
    </source>
</evidence>
<keyword evidence="2" id="KW-1185">Reference proteome</keyword>
<reference evidence="1" key="1">
    <citation type="submission" date="2023-04" db="EMBL/GenBank/DDBJ databases">
        <title>Ambrosiozyma monospora NBRC 10751.</title>
        <authorList>
            <person name="Ichikawa N."/>
            <person name="Sato H."/>
            <person name="Tonouchi N."/>
        </authorList>
    </citation>
    <scope>NUCLEOTIDE SEQUENCE</scope>
    <source>
        <strain evidence="1">NBRC 10751</strain>
    </source>
</reference>
<dbReference type="EMBL" id="BSXS01000871">
    <property type="protein sequence ID" value="GME74233.1"/>
    <property type="molecule type" value="Genomic_DNA"/>
</dbReference>
<gene>
    <name evidence="1" type="ORF">Amon02_000169700</name>
</gene>
<protein>
    <submittedName>
        <fullName evidence="1">Unnamed protein product</fullName>
    </submittedName>
</protein>